<reference evidence="2 3" key="1">
    <citation type="submission" date="2017-02" db="EMBL/GenBank/DDBJ databases">
        <title>The new phylogeny of genus Mycobacterium.</title>
        <authorList>
            <person name="Tortoli E."/>
            <person name="Trovato A."/>
            <person name="Cirillo D.M."/>
        </authorList>
    </citation>
    <scope>NUCLEOTIDE SEQUENCE [LARGE SCALE GENOMIC DNA]</scope>
    <source>
        <strain evidence="2 3">RW6</strain>
    </source>
</reference>
<dbReference type="OrthoDB" id="6711110at2"/>
<gene>
    <name evidence="2" type="ORF">BST13_25560</name>
</gene>
<comment type="caution">
    <text evidence="2">The sequence shown here is derived from an EMBL/GenBank/DDBJ whole genome shotgun (WGS) entry which is preliminary data.</text>
</comment>
<dbReference type="AlphaFoldDB" id="A0A1X0AN63"/>
<feature type="transmembrane region" description="Helical" evidence="1">
    <location>
        <begin position="132"/>
        <end position="153"/>
    </location>
</feature>
<keyword evidence="1" id="KW-0472">Membrane</keyword>
<feature type="transmembrane region" description="Helical" evidence="1">
    <location>
        <begin position="197"/>
        <end position="215"/>
    </location>
</feature>
<feature type="transmembrane region" description="Helical" evidence="1">
    <location>
        <begin position="67"/>
        <end position="90"/>
    </location>
</feature>
<evidence type="ECO:0000313" key="2">
    <source>
        <dbReference type="EMBL" id="ORA31489.1"/>
    </source>
</evidence>
<organism evidence="2 3">
    <name type="scientific">Mycobacterium aquaticum</name>
    <dbReference type="NCBI Taxonomy" id="1927124"/>
    <lineage>
        <taxon>Bacteria</taxon>
        <taxon>Bacillati</taxon>
        <taxon>Actinomycetota</taxon>
        <taxon>Actinomycetes</taxon>
        <taxon>Mycobacteriales</taxon>
        <taxon>Mycobacteriaceae</taxon>
        <taxon>Mycobacterium</taxon>
    </lineage>
</organism>
<feature type="transmembrane region" description="Helical" evidence="1">
    <location>
        <begin position="6"/>
        <end position="24"/>
    </location>
</feature>
<keyword evidence="1" id="KW-0812">Transmembrane</keyword>
<accession>A0A1X0AN63</accession>
<dbReference type="Proteomes" id="UP000192448">
    <property type="component" value="Unassembled WGS sequence"/>
</dbReference>
<feature type="transmembrane region" description="Helical" evidence="1">
    <location>
        <begin position="165"/>
        <end position="185"/>
    </location>
</feature>
<dbReference type="RefSeq" id="WP_083166855.1">
    <property type="nucleotide sequence ID" value="NZ_MVHF01000031.1"/>
</dbReference>
<feature type="transmembrane region" description="Helical" evidence="1">
    <location>
        <begin position="102"/>
        <end position="120"/>
    </location>
</feature>
<evidence type="ECO:0000313" key="3">
    <source>
        <dbReference type="Proteomes" id="UP000192448"/>
    </source>
</evidence>
<dbReference type="EMBL" id="MVHF01000031">
    <property type="protein sequence ID" value="ORA31489.1"/>
    <property type="molecule type" value="Genomic_DNA"/>
</dbReference>
<keyword evidence="1" id="KW-1133">Transmembrane helix</keyword>
<proteinExistence type="predicted"/>
<name>A0A1X0AN63_9MYCO</name>
<protein>
    <submittedName>
        <fullName evidence="2">Transporter</fullName>
    </submittedName>
</protein>
<evidence type="ECO:0000256" key="1">
    <source>
        <dbReference type="SAM" id="Phobius"/>
    </source>
</evidence>
<dbReference type="STRING" id="1927124.BST13_25560"/>
<keyword evidence="3" id="KW-1185">Reference proteome</keyword>
<feature type="transmembrane region" description="Helical" evidence="1">
    <location>
        <begin position="36"/>
        <end position="55"/>
    </location>
</feature>
<sequence length="239" mass="25988">MDIKGALFALADLLMIFAGFTYGWKFIRDHKNYLLGLEWIIVATSGVNFLVYGMLGLSQASASFHVAIFFDAFSRSVGITLILVLGLMAVTHGYKPSRTVDIAVFALAAAAGLGLTVYALRTASPVTHHIGVAGAVFFVVVNVLTSIFLMYFAARLWRVGETGHAVRVAVVTAMGAVIAATYDFYQVPGDDGNRTMFYTAALTTWGLQLITYYYGYRALDKSQERIKAELSEVDQPSPG</sequence>